<dbReference type="AlphaFoldDB" id="A0A2Z6RUH0"/>
<comment type="caution">
    <text evidence="1">The sequence shown here is derived from an EMBL/GenBank/DDBJ whole genome shotgun (WGS) entry which is preliminary data.</text>
</comment>
<gene>
    <name evidence="1" type="ORF">RclHR1_04390010</name>
</gene>
<proteinExistence type="predicted"/>
<accession>A0A2Z6RUH0</accession>
<dbReference type="Proteomes" id="UP000247702">
    <property type="component" value="Unassembled WGS sequence"/>
</dbReference>
<dbReference type="EMBL" id="BEXD01003768">
    <property type="protein sequence ID" value="GBC01925.1"/>
    <property type="molecule type" value="Genomic_DNA"/>
</dbReference>
<name>A0A2Z6RUH0_9GLOM</name>
<protein>
    <submittedName>
        <fullName evidence="1">Uncharacterized protein</fullName>
    </submittedName>
</protein>
<sequence>MLLPFVGMLPSLCWDATYPRNVLHFLFLGIEIPVIRSTDSGGGIGYEHALASKKNLGIRARYDELSTKGTFQPVNVTRSILSTFFQEINLELPKEIKLNEKVEVVNGMTTNQKRTFWNRL</sequence>
<evidence type="ECO:0000313" key="2">
    <source>
        <dbReference type="Proteomes" id="UP000247702"/>
    </source>
</evidence>
<reference evidence="1 2" key="1">
    <citation type="submission" date="2017-11" db="EMBL/GenBank/DDBJ databases">
        <title>The genome of Rhizophagus clarus HR1 reveals common genetic basis of auxotrophy among arbuscular mycorrhizal fungi.</title>
        <authorList>
            <person name="Kobayashi Y."/>
        </authorList>
    </citation>
    <scope>NUCLEOTIDE SEQUENCE [LARGE SCALE GENOMIC DNA]</scope>
    <source>
        <strain evidence="1 2">HR1</strain>
    </source>
</reference>
<organism evidence="1 2">
    <name type="scientific">Rhizophagus clarus</name>
    <dbReference type="NCBI Taxonomy" id="94130"/>
    <lineage>
        <taxon>Eukaryota</taxon>
        <taxon>Fungi</taxon>
        <taxon>Fungi incertae sedis</taxon>
        <taxon>Mucoromycota</taxon>
        <taxon>Glomeromycotina</taxon>
        <taxon>Glomeromycetes</taxon>
        <taxon>Glomerales</taxon>
        <taxon>Glomeraceae</taxon>
        <taxon>Rhizophagus</taxon>
    </lineage>
</organism>
<evidence type="ECO:0000313" key="1">
    <source>
        <dbReference type="EMBL" id="GBC01925.1"/>
    </source>
</evidence>
<keyword evidence="2" id="KW-1185">Reference proteome</keyword>